<organism evidence="2 3">
    <name type="scientific">Antrodiella citrinella</name>
    <dbReference type="NCBI Taxonomy" id="2447956"/>
    <lineage>
        <taxon>Eukaryota</taxon>
        <taxon>Fungi</taxon>
        <taxon>Dikarya</taxon>
        <taxon>Basidiomycota</taxon>
        <taxon>Agaricomycotina</taxon>
        <taxon>Agaricomycetes</taxon>
        <taxon>Polyporales</taxon>
        <taxon>Steccherinaceae</taxon>
        <taxon>Antrodiella</taxon>
    </lineage>
</organism>
<dbReference type="Proteomes" id="UP000308730">
    <property type="component" value="Unassembled WGS sequence"/>
</dbReference>
<name>A0A4S4MY66_9APHY</name>
<feature type="region of interest" description="Disordered" evidence="1">
    <location>
        <begin position="1"/>
        <end position="253"/>
    </location>
</feature>
<dbReference type="OrthoDB" id="3230534at2759"/>
<reference evidence="2 3" key="1">
    <citation type="submission" date="2019-02" db="EMBL/GenBank/DDBJ databases">
        <title>Genome sequencing of the rare red list fungi Antrodiella citrinella (Flaviporus citrinellus).</title>
        <authorList>
            <person name="Buettner E."/>
            <person name="Kellner H."/>
        </authorList>
    </citation>
    <scope>NUCLEOTIDE SEQUENCE [LARGE SCALE GENOMIC DNA]</scope>
    <source>
        <strain evidence="2 3">DSM 108506</strain>
    </source>
</reference>
<sequence length="315" mass="34458">MKPDNGSTPIAGPSRFASEDYLTVPDDDEDSQSTPRLSSLAKLASEKNSPITQTTPSLTADTPAARLRALLARVPNNTPPASSRTFRPRSPSDLESDFDPVDTGSNTPSIARESLKELFSHALRDPGNTPQKGRKRRNSIDASPGIDQTVQRERVYNRGKRASMSDEEAEKLSHGTRRDDALNHGSGAAATFDALRERLAYSSSSSKPPTPPPEHDTSSGSEEQMDISEDTTTILKPFNGDITSPPDATSTPMRSMQLPLQMQSQSNLLEQDSEMQRAMNDLDSYADDSQALQRRRTTTITSYIVVFPLEIAYNS</sequence>
<evidence type="ECO:0000256" key="1">
    <source>
        <dbReference type="SAM" id="MobiDB-lite"/>
    </source>
</evidence>
<feature type="compositionally biased region" description="Basic and acidic residues" evidence="1">
    <location>
        <begin position="170"/>
        <end position="182"/>
    </location>
</feature>
<dbReference type="AlphaFoldDB" id="A0A4S4MY66"/>
<evidence type="ECO:0000313" key="3">
    <source>
        <dbReference type="Proteomes" id="UP000308730"/>
    </source>
</evidence>
<feature type="compositionally biased region" description="Low complexity" evidence="1">
    <location>
        <begin position="64"/>
        <end position="73"/>
    </location>
</feature>
<accession>A0A4S4MY66</accession>
<feature type="compositionally biased region" description="Polar residues" evidence="1">
    <location>
        <begin position="75"/>
        <end position="85"/>
    </location>
</feature>
<keyword evidence="3" id="KW-1185">Reference proteome</keyword>
<comment type="caution">
    <text evidence="2">The sequence shown here is derived from an EMBL/GenBank/DDBJ whole genome shotgun (WGS) entry which is preliminary data.</text>
</comment>
<feature type="compositionally biased region" description="Polar residues" evidence="1">
    <location>
        <begin position="46"/>
        <end position="60"/>
    </location>
</feature>
<proteinExistence type="predicted"/>
<protein>
    <submittedName>
        <fullName evidence="2">Uncharacterized protein</fullName>
    </submittedName>
</protein>
<dbReference type="EMBL" id="SGPM01000082">
    <property type="protein sequence ID" value="THH30418.1"/>
    <property type="molecule type" value="Genomic_DNA"/>
</dbReference>
<evidence type="ECO:0000313" key="2">
    <source>
        <dbReference type="EMBL" id="THH30418.1"/>
    </source>
</evidence>
<feature type="compositionally biased region" description="Basic and acidic residues" evidence="1">
    <location>
        <begin position="113"/>
        <end position="124"/>
    </location>
</feature>
<gene>
    <name evidence="2" type="ORF">EUX98_g3786</name>
</gene>